<evidence type="ECO:0000313" key="2">
    <source>
        <dbReference type="EMBL" id="RQY81840.1"/>
    </source>
</evidence>
<proteinExistence type="predicted"/>
<sequence length="308" mass="32300">MAGRWAVRRAMGRRTATGIDVAAGDVRVVVVSRRRRGMDVRVEGIDTEPLGQPDGPDDVRWAAVGRALSAAVSRLSARGVRCDVSGVMALRDDEMRTATLDLAGRDDIPDAARQAAERISGLAPDSLAFDWRPTDGARPGEIAIAAAPQAALQRRIEAAAAAGVDLTGIDCEPIAALRALRFAALCEPDAHEPCFALWFADAGVRGWLLDRGAAVQQFAFPDRAHGALPDALRALARGPARCTVVGGDTRYLARFGTSVAEVGDLLGAIVLPFDCARWAGGGPVARSGSTDGPAFAVAFGLALRGVWE</sequence>
<gene>
    <name evidence="2" type="ORF">DF017_32690</name>
    <name evidence="1" type="ORF">WT44_01785</name>
</gene>
<accession>A0A119SJ43</accession>
<dbReference type="EMBL" id="LPHB01000005">
    <property type="protein sequence ID" value="KWA68195.1"/>
    <property type="molecule type" value="Genomic_DNA"/>
</dbReference>
<evidence type="ECO:0000313" key="4">
    <source>
        <dbReference type="Proteomes" id="UP000281098"/>
    </source>
</evidence>
<organism evidence="1">
    <name type="scientific">Burkholderia stagnalis</name>
    <dbReference type="NCBI Taxonomy" id="1503054"/>
    <lineage>
        <taxon>Bacteria</taxon>
        <taxon>Pseudomonadati</taxon>
        <taxon>Pseudomonadota</taxon>
        <taxon>Betaproteobacteria</taxon>
        <taxon>Burkholderiales</taxon>
        <taxon>Burkholderiaceae</taxon>
        <taxon>Burkholderia</taxon>
        <taxon>Burkholderia cepacia complex</taxon>
    </lineage>
</organism>
<evidence type="ECO:0000313" key="3">
    <source>
        <dbReference type="Proteomes" id="UP000068603"/>
    </source>
</evidence>
<name>A0A119SJ43_9BURK</name>
<dbReference type="SUPFAM" id="SSF53067">
    <property type="entry name" value="Actin-like ATPase domain"/>
    <property type="match status" value="1"/>
</dbReference>
<protein>
    <submittedName>
        <fullName evidence="1">Competence protein ComA</fullName>
    </submittedName>
</protein>
<dbReference type="AlphaFoldDB" id="A0A119SJ43"/>
<dbReference type="InterPro" id="IPR043129">
    <property type="entry name" value="ATPase_NBD"/>
</dbReference>
<dbReference type="RefSeq" id="WP_059996439.1">
    <property type="nucleotide sequence ID" value="NZ_LOZN01000070.1"/>
</dbReference>
<evidence type="ECO:0000313" key="1">
    <source>
        <dbReference type="EMBL" id="KWA68195.1"/>
    </source>
</evidence>
<keyword evidence="4" id="KW-1185">Reference proteome</keyword>
<comment type="caution">
    <text evidence="1">The sequence shown here is derived from an EMBL/GenBank/DDBJ whole genome shotgun (WGS) entry which is preliminary data.</text>
</comment>
<dbReference type="EMBL" id="QTPM01000068">
    <property type="protein sequence ID" value="RQY81840.1"/>
    <property type="molecule type" value="Genomic_DNA"/>
</dbReference>
<reference evidence="2 4" key="2">
    <citation type="submission" date="2018-08" db="EMBL/GenBank/DDBJ databases">
        <title>Comparative analysis of Burkholderia isolates from Puerto Rico.</title>
        <authorList>
            <person name="Hall C."/>
            <person name="Sahl J."/>
            <person name="Wagner D."/>
        </authorList>
    </citation>
    <scope>NUCLEOTIDE SEQUENCE [LARGE SCALE GENOMIC DNA]</scope>
    <source>
        <strain evidence="2 4">Bp8966</strain>
    </source>
</reference>
<dbReference type="STRING" id="1503054.WT74_01925"/>
<dbReference type="Proteomes" id="UP000068603">
    <property type="component" value="Unassembled WGS sequence"/>
</dbReference>
<reference evidence="1 3" key="1">
    <citation type="submission" date="2015-11" db="EMBL/GenBank/DDBJ databases">
        <title>Expanding the genomic diversity of Burkholderia species for the development of highly accurate diagnostics.</title>
        <authorList>
            <person name="Sahl J."/>
            <person name="Keim P."/>
            <person name="Wagner D."/>
        </authorList>
    </citation>
    <scope>NUCLEOTIDE SEQUENCE [LARGE SCALE GENOMIC DNA]</scope>
    <source>
        <strain evidence="1 3">MSMB1960WGS</strain>
    </source>
</reference>
<dbReference type="Proteomes" id="UP000281098">
    <property type="component" value="Unassembled WGS sequence"/>
</dbReference>